<evidence type="ECO:0000256" key="2">
    <source>
        <dbReference type="ARBA" id="ARBA00009130"/>
    </source>
</evidence>
<dbReference type="Gene3D" id="3.50.50.60">
    <property type="entry name" value="FAD/NAD(P)-binding domain"/>
    <property type="match status" value="2"/>
</dbReference>
<dbReference type="Pfam" id="PF00581">
    <property type="entry name" value="Rhodanese"/>
    <property type="match status" value="1"/>
</dbReference>
<dbReference type="InterPro" id="IPR050260">
    <property type="entry name" value="FAD-bd_OxRdtase"/>
</dbReference>
<dbReference type="AlphaFoldDB" id="I9NKU8"/>
<evidence type="ECO:0000313" key="8">
    <source>
        <dbReference type="EMBL" id="AJQ29076.1"/>
    </source>
</evidence>
<reference evidence="8 9" key="1">
    <citation type="journal article" date="2015" name="Genome Announc.">
        <title>Complete Genome Sequence of Pelosinus fermentans JBW45, a Member of a Remarkably Competitive Group of Negativicutes in the Firmicutes Phylum.</title>
        <authorList>
            <person name="De Leon K.B."/>
            <person name="Utturkar S.M."/>
            <person name="Camilleri L.B."/>
            <person name="Elias D.A."/>
            <person name="Arkin A.P."/>
            <person name="Fields M.W."/>
            <person name="Brown S.D."/>
            <person name="Wall J.D."/>
        </authorList>
    </citation>
    <scope>NUCLEOTIDE SEQUENCE [LARGE SCALE GENOMIC DNA]</scope>
    <source>
        <strain evidence="8 9">JBW45</strain>
    </source>
</reference>
<proteinExistence type="inferred from homology"/>
<dbReference type="GO" id="GO:0050451">
    <property type="term" value="F:CoA-disulfide reductase (NADPH) activity"/>
    <property type="evidence" value="ECO:0007669"/>
    <property type="project" value="UniProtKB-EC"/>
</dbReference>
<gene>
    <name evidence="8" type="ORF">JBW_03739</name>
</gene>
<sequence length="562" mass="60392">MKKIVIIGGVAAGLKAAAKARRCDPKASIIVLERGELISYGACGMPYYVGGDVKDIDDLMKTPVGAMRNSTFFKNVKDITVLTKTEATAIDREAKTVKVQKRVSGEEEVIPYDKLVIATGASAIKPPLAGVELSNIYQLWHPDDAKAVRQGLEGNQFKSAVIIGAGLIGMEMAEALTKWKIPVTVVEMKNQVFPAFLDTEIGGIVGKYVQDKGITLLLDEKVVRFTGDTSVAAVETDKRSIPADLVILAIGARPNIELAKAAGLVIGSTGAIVVDEEMRTSDPDIYAGGDCVENVNVMSGKKVFAPMGSTANKHGRIIGENLCGGHLKFKGVLTTAVAQIHSLSVGKTGLTERDAKQLRYDYITTMVAGHDKPHYMPGAKLITVKLIVDANTSKVLGMQAVGEGDVSKRIDVVATVLTLGGSIEDLFDIDLSYAPPYNSPIDNVVVAANTLMNKLAGKFKGISSLEAKEKMTSGDTVFLDVRSPEECKQIRLADYENITYIPLGQLRSRLVELNKNDEIIAFCKISLRGYEAEGILEGVGFENVKVLEGGIVSWPFVCDKNK</sequence>
<comment type="cofactor">
    <cofactor evidence="1">
        <name>FAD</name>
        <dbReference type="ChEBI" id="CHEBI:57692"/>
    </cofactor>
</comment>
<dbReference type="SMART" id="SM00450">
    <property type="entry name" value="RHOD"/>
    <property type="match status" value="1"/>
</dbReference>
<dbReference type="PRINTS" id="PR00411">
    <property type="entry name" value="PNDRDTASEI"/>
</dbReference>
<dbReference type="InterPro" id="IPR036188">
    <property type="entry name" value="FAD/NAD-bd_sf"/>
</dbReference>
<dbReference type="SUPFAM" id="SSF52821">
    <property type="entry name" value="Rhodanese/Cell cycle control phosphatase"/>
    <property type="match status" value="1"/>
</dbReference>
<evidence type="ECO:0000256" key="1">
    <source>
        <dbReference type="ARBA" id="ARBA00001974"/>
    </source>
</evidence>
<dbReference type="EC" id="1.8.1.14" evidence="8"/>
<dbReference type="PANTHER" id="PTHR43429">
    <property type="entry name" value="PYRIDINE NUCLEOTIDE-DISULFIDE OXIDOREDUCTASE DOMAIN-CONTAINING"/>
    <property type="match status" value="1"/>
</dbReference>
<dbReference type="InterPro" id="IPR001763">
    <property type="entry name" value="Rhodanese-like_dom"/>
</dbReference>
<dbReference type="InterPro" id="IPR036873">
    <property type="entry name" value="Rhodanese-like_dom_sf"/>
</dbReference>
<evidence type="ECO:0000256" key="4">
    <source>
        <dbReference type="ARBA" id="ARBA00022827"/>
    </source>
</evidence>
<dbReference type="InterPro" id="IPR016156">
    <property type="entry name" value="FAD/NAD-linked_Rdtase_dimer_sf"/>
</dbReference>
<dbReference type="Pfam" id="PF07992">
    <property type="entry name" value="Pyr_redox_2"/>
    <property type="match status" value="1"/>
</dbReference>
<evidence type="ECO:0000256" key="3">
    <source>
        <dbReference type="ARBA" id="ARBA00022630"/>
    </source>
</evidence>
<accession>I9NKU8</accession>
<dbReference type="Gene3D" id="3.40.250.10">
    <property type="entry name" value="Rhodanese-like domain"/>
    <property type="match status" value="1"/>
</dbReference>
<name>I9NKU8_9FIRM</name>
<dbReference type="PRINTS" id="PR00368">
    <property type="entry name" value="FADPNR"/>
</dbReference>
<dbReference type="SUPFAM" id="SSF55424">
    <property type="entry name" value="FAD/NAD-linked reductases, dimerisation (C-terminal) domain"/>
    <property type="match status" value="1"/>
</dbReference>
<dbReference type="STRING" id="1192197.JBW_03739"/>
<protein>
    <submittedName>
        <fullName evidence="8">CoA-disulfide reductase</fullName>
        <ecNumber evidence="8">1.8.1.14</ecNumber>
    </submittedName>
</protein>
<organism evidence="8 9">
    <name type="scientific">Pelosinus fermentans JBW45</name>
    <dbReference type="NCBI Taxonomy" id="1192197"/>
    <lineage>
        <taxon>Bacteria</taxon>
        <taxon>Bacillati</taxon>
        <taxon>Bacillota</taxon>
        <taxon>Negativicutes</taxon>
        <taxon>Selenomonadales</taxon>
        <taxon>Sporomusaceae</taxon>
        <taxon>Pelosinus</taxon>
    </lineage>
</organism>
<dbReference type="InterPro" id="IPR023753">
    <property type="entry name" value="FAD/NAD-binding_dom"/>
</dbReference>
<dbReference type="PROSITE" id="PS50206">
    <property type="entry name" value="RHODANESE_3"/>
    <property type="match status" value="1"/>
</dbReference>
<keyword evidence="6" id="KW-0676">Redox-active center</keyword>
<evidence type="ECO:0000256" key="5">
    <source>
        <dbReference type="ARBA" id="ARBA00023002"/>
    </source>
</evidence>
<dbReference type="HOGENOM" id="CLU_003291_1_2_9"/>
<keyword evidence="3" id="KW-0285">Flavoprotein</keyword>
<feature type="domain" description="Rhodanese" evidence="7">
    <location>
        <begin position="472"/>
        <end position="555"/>
    </location>
</feature>
<dbReference type="Proteomes" id="UP000005361">
    <property type="component" value="Chromosome"/>
</dbReference>
<reference evidence="9" key="2">
    <citation type="submission" date="2015-02" db="EMBL/GenBank/DDBJ databases">
        <title>Complete Genome Sequence of Pelosinus fermentans JBW45.</title>
        <authorList>
            <person name="De Leon K.B."/>
            <person name="Utturkar S.M."/>
            <person name="Camilleri L.B."/>
            <person name="Arkin A.P."/>
            <person name="Fields M.W."/>
            <person name="Brown S.D."/>
            <person name="Wall J.D."/>
        </authorList>
    </citation>
    <scope>NUCLEOTIDE SEQUENCE [LARGE SCALE GENOMIC DNA]</scope>
    <source>
        <strain evidence="9">JBW45</strain>
    </source>
</reference>
<dbReference type="SUPFAM" id="SSF51905">
    <property type="entry name" value="FAD/NAD(P)-binding domain"/>
    <property type="match status" value="1"/>
</dbReference>
<evidence type="ECO:0000256" key="6">
    <source>
        <dbReference type="ARBA" id="ARBA00023284"/>
    </source>
</evidence>
<dbReference type="OrthoDB" id="9802028at2"/>
<dbReference type="RefSeq" id="WP_007960428.1">
    <property type="nucleotide sequence ID" value="NZ_CP010978.1"/>
</dbReference>
<dbReference type="KEGG" id="pft:JBW_03739"/>
<dbReference type="EMBL" id="CP010978">
    <property type="protein sequence ID" value="AJQ29076.1"/>
    <property type="molecule type" value="Genomic_DNA"/>
</dbReference>
<dbReference type="InterPro" id="IPR004099">
    <property type="entry name" value="Pyr_nucl-diS_OxRdtase_dimer"/>
</dbReference>
<dbReference type="CDD" id="cd00158">
    <property type="entry name" value="RHOD"/>
    <property type="match status" value="1"/>
</dbReference>
<dbReference type="Pfam" id="PF02852">
    <property type="entry name" value="Pyr_redox_dim"/>
    <property type="match status" value="1"/>
</dbReference>
<evidence type="ECO:0000313" key="9">
    <source>
        <dbReference type="Proteomes" id="UP000005361"/>
    </source>
</evidence>
<evidence type="ECO:0000259" key="7">
    <source>
        <dbReference type="PROSITE" id="PS50206"/>
    </source>
</evidence>
<keyword evidence="5 8" id="KW-0560">Oxidoreductase</keyword>
<keyword evidence="4" id="KW-0274">FAD</keyword>
<comment type="similarity">
    <text evidence="2">Belongs to the class-III pyridine nucleotide-disulfide oxidoreductase family.</text>
</comment>
<dbReference type="PANTHER" id="PTHR43429:SF1">
    <property type="entry name" value="NAD(P)H SULFUR OXIDOREDUCTASE (COA-DEPENDENT)"/>
    <property type="match status" value="1"/>
</dbReference>